<dbReference type="GeneTree" id="ENSGT00390000003668"/>
<keyword evidence="1" id="KW-0175">Coiled coil</keyword>
<dbReference type="AlphaFoldDB" id="A0A8C4WQY4"/>
<name>A0A8C4WQY4_9SAUR</name>
<dbReference type="SUPFAM" id="SSF56436">
    <property type="entry name" value="C-type lectin-like"/>
    <property type="match status" value="1"/>
</dbReference>
<evidence type="ECO:0000313" key="3">
    <source>
        <dbReference type="Proteomes" id="UP000694390"/>
    </source>
</evidence>
<evidence type="ECO:0000313" key="2">
    <source>
        <dbReference type="Ensembl" id="ENSGEVP00005019723.1"/>
    </source>
</evidence>
<reference evidence="2" key="2">
    <citation type="submission" date="2025-08" db="UniProtKB">
        <authorList>
            <consortium name="Ensembl"/>
        </authorList>
    </citation>
    <scope>IDENTIFICATION</scope>
</reference>
<dbReference type="Ensembl" id="ENSGEVT00005020717.1">
    <property type="protein sequence ID" value="ENSGEVP00005019723.1"/>
    <property type="gene ID" value="ENSGEVG00005013972.1"/>
</dbReference>
<sequence>MGDPVLGQARGAVTREPWGALLGNSLWGGAMGGRVGPCTSEAARWLQHPLASQQFEQPRPSITGLFSTVGRVPVPLGPCRGGCVSPVLESPSWPGPALLAPASSRCLSPADWQVSQHLQQASRVHEAESSRLSQQVSTKGATLAQMARELEQARRELGQAREELEQMQLEMNGTQEKLRQWEAALEGTKEELARVQEEKREIKEKLNQTKSALASIRPCEQTDCCPADWVLYRGKCLFISKEKTNWEESRKECEQKSAQLLIAKSWDTETTPVRYMHGRCDRSRNTVTPLPAPSNSPCQLYRVPCLGSPGFVPWCSHYSPVYSPGAVPHPPVPVFIPMGFVES</sequence>
<dbReference type="PANTHER" id="PTHR15028">
    <property type="entry name" value="CD72-RELATED"/>
    <property type="match status" value="1"/>
</dbReference>
<reference evidence="2" key="3">
    <citation type="submission" date="2025-09" db="UniProtKB">
        <authorList>
            <consortium name="Ensembl"/>
        </authorList>
    </citation>
    <scope>IDENTIFICATION</scope>
</reference>
<proteinExistence type="predicted"/>
<organism evidence="2 3">
    <name type="scientific">Gopherus evgoodei</name>
    <name type="common">Goodes thornscrub tortoise</name>
    <dbReference type="NCBI Taxonomy" id="1825980"/>
    <lineage>
        <taxon>Eukaryota</taxon>
        <taxon>Metazoa</taxon>
        <taxon>Chordata</taxon>
        <taxon>Craniata</taxon>
        <taxon>Vertebrata</taxon>
        <taxon>Euteleostomi</taxon>
        <taxon>Archelosauria</taxon>
        <taxon>Testudinata</taxon>
        <taxon>Testudines</taxon>
        <taxon>Cryptodira</taxon>
        <taxon>Durocryptodira</taxon>
        <taxon>Testudinoidea</taxon>
        <taxon>Testudinidae</taxon>
        <taxon>Gopherus</taxon>
    </lineage>
</organism>
<dbReference type="InterPro" id="IPR016186">
    <property type="entry name" value="C-type_lectin-like/link_sf"/>
</dbReference>
<keyword evidence="3" id="KW-1185">Reference proteome</keyword>
<dbReference type="InterPro" id="IPR016187">
    <property type="entry name" value="CTDL_fold"/>
</dbReference>
<feature type="coiled-coil region" evidence="1">
    <location>
        <begin position="143"/>
        <end position="212"/>
    </location>
</feature>
<protein>
    <submittedName>
        <fullName evidence="2">Uncharacterized protein</fullName>
    </submittedName>
</protein>
<accession>A0A8C4WQY4</accession>
<dbReference type="Proteomes" id="UP000694390">
    <property type="component" value="Chromosome 6"/>
</dbReference>
<dbReference type="PANTHER" id="PTHR15028:SF6">
    <property type="entry name" value="B-CELL DIFFERENTIATION ANTIGEN CD72"/>
    <property type="match status" value="1"/>
</dbReference>
<dbReference type="Gene3D" id="3.10.100.10">
    <property type="entry name" value="Mannose-Binding Protein A, subunit A"/>
    <property type="match status" value="1"/>
</dbReference>
<dbReference type="GO" id="GO:0004888">
    <property type="term" value="F:transmembrane signaling receptor activity"/>
    <property type="evidence" value="ECO:0007669"/>
    <property type="project" value="InterPro"/>
</dbReference>
<reference evidence="2" key="1">
    <citation type="submission" date="2019-06" db="EMBL/GenBank/DDBJ databases">
        <title>G10K-VGP Goodes thornscrub tortoise genome, primary haplotype.</title>
        <authorList>
            <person name="Murphy B."/>
            <person name="Edwards T."/>
            <person name="Rhie A."/>
            <person name="Koren S."/>
            <person name="Phillippy A."/>
            <person name="Fedrigo O."/>
            <person name="Haase B."/>
            <person name="Mountcastle J."/>
            <person name="Lewin H."/>
            <person name="Damas J."/>
            <person name="Howe K."/>
            <person name="Formenti G."/>
            <person name="Myers G."/>
            <person name="Durbin R."/>
            <person name="Jarvis E.D."/>
        </authorList>
    </citation>
    <scope>NUCLEOTIDE SEQUENCE [LARGE SCALE GENOMIC DNA]</scope>
</reference>
<evidence type="ECO:0000256" key="1">
    <source>
        <dbReference type="SAM" id="Coils"/>
    </source>
</evidence>
<dbReference type="InterPro" id="IPR039689">
    <property type="entry name" value="CD72"/>
</dbReference>
<dbReference type="GO" id="GO:0005886">
    <property type="term" value="C:plasma membrane"/>
    <property type="evidence" value="ECO:0007669"/>
    <property type="project" value="InterPro"/>
</dbReference>
<dbReference type="OrthoDB" id="8950604at2759"/>